<evidence type="ECO:0000313" key="1">
    <source>
        <dbReference type="EMBL" id="UJO19074.1"/>
    </source>
</evidence>
<dbReference type="AlphaFoldDB" id="A0A9Q8UQS9"/>
<proteinExistence type="predicted"/>
<name>A0A9Q8UQS9_PASFU</name>
<dbReference type="Proteomes" id="UP000756132">
    <property type="component" value="Chromosome 6"/>
</dbReference>
<dbReference type="KEGG" id="ffu:CLAFUR5_06881"/>
<accession>A0A9Q8UQS9</accession>
<evidence type="ECO:0000313" key="2">
    <source>
        <dbReference type="Proteomes" id="UP000756132"/>
    </source>
</evidence>
<gene>
    <name evidence="1" type="ORF">CLAFUR5_06881</name>
</gene>
<organism evidence="1 2">
    <name type="scientific">Passalora fulva</name>
    <name type="common">Tomato leaf mold</name>
    <name type="synonym">Cladosporium fulvum</name>
    <dbReference type="NCBI Taxonomy" id="5499"/>
    <lineage>
        <taxon>Eukaryota</taxon>
        <taxon>Fungi</taxon>
        <taxon>Dikarya</taxon>
        <taxon>Ascomycota</taxon>
        <taxon>Pezizomycotina</taxon>
        <taxon>Dothideomycetes</taxon>
        <taxon>Dothideomycetidae</taxon>
        <taxon>Mycosphaerellales</taxon>
        <taxon>Mycosphaerellaceae</taxon>
        <taxon>Fulvia</taxon>
    </lineage>
</organism>
<reference evidence="1" key="2">
    <citation type="journal article" date="2022" name="Microb. Genom.">
        <title>A chromosome-scale genome assembly of the tomato pathogen Cladosporium fulvum reveals a compartmentalized genome architecture and the presence of a dispensable chromosome.</title>
        <authorList>
            <person name="Zaccaron A.Z."/>
            <person name="Chen L.H."/>
            <person name="Samaras A."/>
            <person name="Stergiopoulos I."/>
        </authorList>
    </citation>
    <scope>NUCLEOTIDE SEQUENCE</scope>
    <source>
        <strain evidence="1">Race5_Kim</strain>
    </source>
</reference>
<dbReference type="RefSeq" id="XP_047763440.1">
    <property type="nucleotide sequence ID" value="XM_047906029.1"/>
</dbReference>
<dbReference type="OrthoDB" id="3650354at2759"/>
<sequence>MTTMMTEIKTPIKTLDNYDTLSLAESELPPYSAKASSSLRSREYRFHRGNGITGRARISGPDGTTHSLDADIHRKKPSTIRINASNNSTGGFLAFPSTHNDFQINTPIPYGSSSPPIKLTQARARVGHPHPASYSFTLPSSNRKVVWTRSNKLGASPSYQLREEGSNSLMASLHLVPGLKHQASLRLYEDVSDSWDETVILLSFVGVLTRLHLKGKDPPEASGQRGRWNGMWFMAILGSAAVA</sequence>
<reference evidence="1" key="1">
    <citation type="submission" date="2021-12" db="EMBL/GenBank/DDBJ databases">
        <authorList>
            <person name="Zaccaron A."/>
            <person name="Stergiopoulos I."/>
        </authorList>
    </citation>
    <scope>NUCLEOTIDE SEQUENCE</scope>
    <source>
        <strain evidence="1">Race5_Kim</strain>
    </source>
</reference>
<keyword evidence="2" id="KW-1185">Reference proteome</keyword>
<dbReference type="GeneID" id="71986759"/>
<protein>
    <submittedName>
        <fullName evidence="1">Uncharacterized protein</fullName>
    </submittedName>
</protein>
<dbReference type="EMBL" id="CP090168">
    <property type="protein sequence ID" value="UJO19074.1"/>
    <property type="molecule type" value="Genomic_DNA"/>
</dbReference>